<keyword evidence="7" id="KW-0812">Transmembrane</keyword>
<keyword evidence="4" id="KW-0418">Kinase</keyword>
<proteinExistence type="predicted"/>
<dbReference type="InterPro" id="IPR016120">
    <property type="entry name" value="Sig_transdc_His_kin_SpoOB"/>
</dbReference>
<protein>
    <recommendedName>
        <fullName evidence="8">Histidine kinase domain-containing protein</fullName>
    </recommendedName>
</protein>
<keyword evidence="1" id="KW-0597">Phosphoprotein</keyword>
<keyword evidence="5" id="KW-0067">ATP-binding</keyword>
<dbReference type="AlphaFoldDB" id="A0A8E2I9R4"/>
<dbReference type="InterPro" id="IPR039506">
    <property type="entry name" value="SPOB_a"/>
</dbReference>
<comment type="caution">
    <text evidence="9">The sequence shown here is derived from an EMBL/GenBank/DDBJ whole genome shotgun (WGS) entry which is preliminary data.</text>
</comment>
<evidence type="ECO:0000259" key="8">
    <source>
        <dbReference type="PROSITE" id="PS50109"/>
    </source>
</evidence>
<dbReference type="InterPro" id="IPR036890">
    <property type="entry name" value="HATPase_C_sf"/>
</dbReference>
<dbReference type="InterPro" id="IPR005467">
    <property type="entry name" value="His_kinase_dom"/>
</dbReference>
<dbReference type="PANTHER" id="PTHR40448:SF1">
    <property type="entry name" value="TWO-COMPONENT SENSOR HISTIDINE KINASE"/>
    <property type="match status" value="1"/>
</dbReference>
<dbReference type="InterPro" id="IPR003594">
    <property type="entry name" value="HATPase_dom"/>
</dbReference>
<keyword evidence="7" id="KW-0472">Membrane</keyword>
<accession>A0A8E2I9R4</accession>
<dbReference type="GO" id="GO:0042802">
    <property type="term" value="F:identical protein binding"/>
    <property type="evidence" value="ECO:0007669"/>
    <property type="project" value="TreeGrafter"/>
</dbReference>
<keyword evidence="7" id="KW-1133">Transmembrane helix</keyword>
<keyword evidence="2" id="KW-0808">Transferase</keyword>
<evidence type="ECO:0000256" key="4">
    <source>
        <dbReference type="ARBA" id="ARBA00022777"/>
    </source>
</evidence>
<sequence>MKTNLLHLLYFSMNSILVALLFIIKSHNLAIISIIFLLVSVFIFGYFKRKMAINNNLSLLILCCFILFQGLMIASILATKQITSVIFLLAGINLMYFLINYLSLNSYLYQKRIDAIQEEIKHFNQSVQHLRIQRHDFLKHVNALDYMFESKEYDQAHQYMKSLVQDYQTVNGTIQGESSHMTAVLLKAVARSHYDKIKLNLHSNQPISHIPLPPVDQVNLISNLLDNALDAAAISKEKKIICSTRKQKGFFIFEIKNSTTELPNEIADHLFQRFNQTTKAGNHEGLGTFIISDIIKRYNGNISYSYNGNEMAIKVKFPIVEEYMHVL</sequence>
<dbReference type="Gene3D" id="1.10.287.130">
    <property type="match status" value="1"/>
</dbReference>
<evidence type="ECO:0000313" key="10">
    <source>
        <dbReference type="Proteomes" id="UP000189761"/>
    </source>
</evidence>
<feature type="transmembrane region" description="Helical" evidence="7">
    <location>
        <begin position="30"/>
        <end position="47"/>
    </location>
</feature>
<dbReference type="EMBL" id="MTLA01000250">
    <property type="protein sequence ID" value="OOP66905.1"/>
    <property type="molecule type" value="Genomic_DNA"/>
</dbReference>
<dbReference type="PROSITE" id="PS50109">
    <property type="entry name" value="HIS_KIN"/>
    <property type="match status" value="1"/>
</dbReference>
<organism evidence="9 10">
    <name type="scientific">Heyndrickxia oleronia</name>
    <dbReference type="NCBI Taxonomy" id="38875"/>
    <lineage>
        <taxon>Bacteria</taxon>
        <taxon>Bacillati</taxon>
        <taxon>Bacillota</taxon>
        <taxon>Bacilli</taxon>
        <taxon>Bacillales</taxon>
        <taxon>Bacillaceae</taxon>
        <taxon>Heyndrickxia</taxon>
    </lineage>
</organism>
<dbReference type="InterPro" id="IPR032834">
    <property type="entry name" value="NatK-like_C"/>
</dbReference>
<evidence type="ECO:0000256" key="2">
    <source>
        <dbReference type="ARBA" id="ARBA00022679"/>
    </source>
</evidence>
<dbReference type="GO" id="GO:0005524">
    <property type="term" value="F:ATP binding"/>
    <property type="evidence" value="ECO:0007669"/>
    <property type="project" value="UniProtKB-KW"/>
</dbReference>
<evidence type="ECO:0000256" key="7">
    <source>
        <dbReference type="SAM" id="Phobius"/>
    </source>
</evidence>
<gene>
    <name evidence="9" type="ORF">BWZ43_18515</name>
</gene>
<evidence type="ECO:0000256" key="5">
    <source>
        <dbReference type="ARBA" id="ARBA00022840"/>
    </source>
</evidence>
<feature type="domain" description="Histidine kinase" evidence="8">
    <location>
        <begin position="220"/>
        <end position="321"/>
    </location>
</feature>
<feature type="transmembrane region" description="Helical" evidence="7">
    <location>
        <begin position="59"/>
        <end position="78"/>
    </location>
</feature>
<evidence type="ECO:0000256" key="1">
    <source>
        <dbReference type="ARBA" id="ARBA00022553"/>
    </source>
</evidence>
<evidence type="ECO:0000256" key="6">
    <source>
        <dbReference type="ARBA" id="ARBA00023012"/>
    </source>
</evidence>
<keyword evidence="3" id="KW-0547">Nucleotide-binding</keyword>
<keyword evidence="6" id="KW-0902">Two-component regulatory system</keyword>
<dbReference type="Proteomes" id="UP000189761">
    <property type="component" value="Unassembled WGS sequence"/>
</dbReference>
<reference evidence="9 10" key="1">
    <citation type="submission" date="2017-01" db="EMBL/GenBank/DDBJ databases">
        <title>Draft genome sequence of Bacillus oleronius.</title>
        <authorList>
            <person name="Allam M."/>
        </authorList>
    </citation>
    <scope>NUCLEOTIDE SEQUENCE [LARGE SCALE GENOMIC DNA]</scope>
    <source>
        <strain evidence="9 10">DSM 9356</strain>
    </source>
</reference>
<dbReference type="Pfam" id="PF14689">
    <property type="entry name" value="SPOB_a"/>
    <property type="match status" value="1"/>
</dbReference>
<dbReference type="SUPFAM" id="SSF55890">
    <property type="entry name" value="Sporulation response regulatory protein Spo0B"/>
    <property type="match status" value="1"/>
</dbReference>
<dbReference type="SMART" id="SM00387">
    <property type="entry name" value="HATPase_c"/>
    <property type="match status" value="1"/>
</dbReference>
<feature type="transmembrane region" description="Helical" evidence="7">
    <location>
        <begin position="84"/>
        <end position="102"/>
    </location>
</feature>
<evidence type="ECO:0000256" key="3">
    <source>
        <dbReference type="ARBA" id="ARBA00022741"/>
    </source>
</evidence>
<dbReference type="GO" id="GO:0000155">
    <property type="term" value="F:phosphorelay sensor kinase activity"/>
    <property type="evidence" value="ECO:0007669"/>
    <property type="project" value="InterPro"/>
</dbReference>
<dbReference type="SUPFAM" id="SSF55874">
    <property type="entry name" value="ATPase domain of HSP90 chaperone/DNA topoisomerase II/histidine kinase"/>
    <property type="match status" value="1"/>
</dbReference>
<dbReference type="RefSeq" id="WP_078110903.1">
    <property type="nucleotide sequence ID" value="NZ_CP065424.1"/>
</dbReference>
<name>A0A8E2I9R4_9BACI</name>
<evidence type="ECO:0000313" key="9">
    <source>
        <dbReference type="EMBL" id="OOP66905.1"/>
    </source>
</evidence>
<dbReference type="Gene3D" id="3.30.565.10">
    <property type="entry name" value="Histidine kinase-like ATPase, C-terminal domain"/>
    <property type="match status" value="1"/>
</dbReference>
<dbReference type="Pfam" id="PF14501">
    <property type="entry name" value="HATPase_c_5"/>
    <property type="match status" value="1"/>
</dbReference>
<feature type="transmembrane region" description="Helical" evidence="7">
    <location>
        <begin position="7"/>
        <end position="24"/>
    </location>
</feature>
<keyword evidence="10" id="KW-1185">Reference proteome</keyword>
<dbReference type="PANTHER" id="PTHR40448">
    <property type="entry name" value="TWO-COMPONENT SENSOR HISTIDINE KINASE"/>
    <property type="match status" value="1"/>
</dbReference>